<protein>
    <submittedName>
        <fullName evidence="4">Iron dicitrate transport regulator FecR</fullName>
    </submittedName>
</protein>
<dbReference type="RefSeq" id="WP_042556109.1">
    <property type="nucleotide sequence ID" value="NZ_JXQW01000093.1"/>
</dbReference>
<evidence type="ECO:0000256" key="1">
    <source>
        <dbReference type="SAM" id="Phobius"/>
    </source>
</evidence>
<feature type="domain" description="FecR N-terminal" evidence="3">
    <location>
        <begin position="14"/>
        <end position="55"/>
    </location>
</feature>
<proteinExistence type="predicted"/>
<dbReference type="AlphaFoldDB" id="A0A0D0K293"/>
<dbReference type="InterPro" id="IPR032623">
    <property type="entry name" value="FecR_N"/>
</dbReference>
<evidence type="ECO:0000259" key="2">
    <source>
        <dbReference type="Pfam" id="PF04773"/>
    </source>
</evidence>
<dbReference type="PIRSF" id="PIRSF018266">
    <property type="entry name" value="FecR"/>
    <property type="match status" value="1"/>
</dbReference>
<comment type="caution">
    <text evidence="4">The sequence shown here is derived from an EMBL/GenBank/DDBJ whole genome shotgun (WGS) entry which is preliminary data.</text>
</comment>
<dbReference type="EMBL" id="JXQW01000093">
    <property type="protein sequence ID" value="KIP91150.1"/>
    <property type="molecule type" value="Genomic_DNA"/>
</dbReference>
<keyword evidence="1" id="KW-0472">Membrane</keyword>
<dbReference type="InterPro" id="IPR006860">
    <property type="entry name" value="FecR"/>
</dbReference>
<dbReference type="Pfam" id="PF16220">
    <property type="entry name" value="DUF4880"/>
    <property type="match status" value="1"/>
</dbReference>
<dbReference type="PANTHER" id="PTHR30273">
    <property type="entry name" value="PERIPLASMIC SIGNAL SENSOR AND SIGMA FACTOR ACTIVATOR FECR-RELATED"/>
    <property type="match status" value="1"/>
</dbReference>
<feature type="transmembrane region" description="Helical" evidence="1">
    <location>
        <begin position="86"/>
        <end position="104"/>
    </location>
</feature>
<dbReference type="Proteomes" id="UP000032068">
    <property type="component" value="Unassembled WGS sequence"/>
</dbReference>
<sequence length="323" mass="36201">MKRSSDAPDHAVLKQAAYWYAQLQGDADAALRADWQSWYAQHDSHRLAWQYVERIGMRFSPLQDDRDTAQQTLSAARRLKHSRRKVLLGLATFAGGALLARLGWAPARQSLLAWRADQRTAVGEIRSLSLEDGTRLWLNSSSALNIAYTAQRRVLRLIQGEVLIETARDSRPFLVETAQGSLQPLGTRFSIGQQADQTRLDVFEGQVAIRLGDQSEVATVVPAGRQRRFDAAQLNTEEAASNGRQSWSRGILQADERPLGDVITELARHHHGHIGVAPEIADLRVMGTFPLNDLPQSLSMLQSVLPIRIERPLPWWISLEARR</sequence>
<dbReference type="Pfam" id="PF04773">
    <property type="entry name" value="FecR"/>
    <property type="match status" value="1"/>
</dbReference>
<dbReference type="GO" id="GO:0016989">
    <property type="term" value="F:sigma factor antagonist activity"/>
    <property type="evidence" value="ECO:0007669"/>
    <property type="project" value="TreeGrafter"/>
</dbReference>
<evidence type="ECO:0000313" key="5">
    <source>
        <dbReference type="Proteomes" id="UP000032068"/>
    </source>
</evidence>
<dbReference type="InterPro" id="IPR012373">
    <property type="entry name" value="Ferrdict_sens_TM"/>
</dbReference>
<evidence type="ECO:0000313" key="4">
    <source>
        <dbReference type="EMBL" id="KIP91150.1"/>
    </source>
</evidence>
<evidence type="ECO:0000259" key="3">
    <source>
        <dbReference type="Pfam" id="PF16220"/>
    </source>
</evidence>
<feature type="domain" description="FecR protein" evidence="2">
    <location>
        <begin position="119"/>
        <end position="207"/>
    </location>
</feature>
<dbReference type="PANTHER" id="PTHR30273:SF2">
    <property type="entry name" value="PROTEIN FECR"/>
    <property type="match status" value="1"/>
</dbReference>
<organism evidence="4 5">
    <name type="scientific">Pseudomonas fulva</name>
    <dbReference type="NCBI Taxonomy" id="47880"/>
    <lineage>
        <taxon>Bacteria</taxon>
        <taxon>Pseudomonadati</taxon>
        <taxon>Pseudomonadota</taxon>
        <taxon>Gammaproteobacteria</taxon>
        <taxon>Pseudomonadales</taxon>
        <taxon>Pseudomonadaceae</taxon>
        <taxon>Pseudomonas</taxon>
    </lineage>
</organism>
<keyword evidence="1" id="KW-0812">Transmembrane</keyword>
<name>A0A0D0K293_9PSED</name>
<gene>
    <name evidence="4" type="ORF">RU08_22520</name>
</gene>
<dbReference type="OrthoDB" id="1099576at2"/>
<reference evidence="4 5" key="1">
    <citation type="submission" date="2014-12" db="EMBL/GenBank/DDBJ databases">
        <title>16Stimator: statistical estimation of ribosomal gene copy numbers from draft genome assemblies.</title>
        <authorList>
            <person name="Perisin M.A."/>
            <person name="Vetter M."/>
            <person name="Gilbert J.A."/>
            <person name="Bergelson J."/>
        </authorList>
    </citation>
    <scope>NUCLEOTIDE SEQUENCE [LARGE SCALE GENOMIC DNA]</scope>
    <source>
        <strain evidence="4 5">MEJ086</strain>
    </source>
</reference>
<accession>A0A0D0K293</accession>
<keyword evidence="1" id="KW-1133">Transmembrane helix</keyword>
<dbReference type="Gene3D" id="2.60.120.1440">
    <property type="match status" value="1"/>
</dbReference>